<evidence type="ECO:0008006" key="6">
    <source>
        <dbReference type="Google" id="ProtNLM"/>
    </source>
</evidence>
<reference evidence="5" key="1">
    <citation type="journal article" date="2020" name="Stud. Mycol.">
        <title>101 Dothideomycetes genomes: A test case for predicting lifestyles and emergence of pathogens.</title>
        <authorList>
            <person name="Haridas S."/>
            <person name="Albert R."/>
            <person name="Binder M."/>
            <person name="Bloem J."/>
            <person name="LaButti K."/>
            <person name="Salamov A."/>
            <person name="Andreopoulos B."/>
            <person name="Baker S."/>
            <person name="Barry K."/>
            <person name="Bills G."/>
            <person name="Bluhm B."/>
            <person name="Cannon C."/>
            <person name="Castanera R."/>
            <person name="Culley D."/>
            <person name="Daum C."/>
            <person name="Ezra D."/>
            <person name="Gonzalez J."/>
            <person name="Henrissat B."/>
            <person name="Kuo A."/>
            <person name="Liang C."/>
            <person name="Lipzen A."/>
            <person name="Lutzoni F."/>
            <person name="Magnuson J."/>
            <person name="Mondo S."/>
            <person name="Nolan M."/>
            <person name="Ohm R."/>
            <person name="Pangilinan J."/>
            <person name="Park H.-J."/>
            <person name="Ramirez L."/>
            <person name="Alfaro M."/>
            <person name="Sun H."/>
            <person name="Tritt A."/>
            <person name="Yoshinaga Y."/>
            <person name="Zwiers L.-H."/>
            <person name="Turgeon B."/>
            <person name="Goodwin S."/>
            <person name="Spatafora J."/>
            <person name="Crous P."/>
            <person name="Grigoriev I."/>
        </authorList>
    </citation>
    <scope>NUCLEOTIDE SEQUENCE [LARGE SCALE GENOMIC DNA]</scope>
    <source>
        <strain evidence="5">CBS 304.66</strain>
    </source>
</reference>
<evidence type="ECO:0000256" key="3">
    <source>
        <dbReference type="SAM" id="SignalP"/>
    </source>
</evidence>
<dbReference type="AlphaFoldDB" id="A0A9P4NA78"/>
<evidence type="ECO:0000256" key="1">
    <source>
        <dbReference type="SAM" id="MobiDB-lite"/>
    </source>
</evidence>
<evidence type="ECO:0000256" key="2">
    <source>
        <dbReference type="SAM" id="Phobius"/>
    </source>
</evidence>
<keyword evidence="3" id="KW-0732">Signal</keyword>
<evidence type="ECO:0000313" key="4">
    <source>
        <dbReference type="EMBL" id="KAF2269461.1"/>
    </source>
</evidence>
<dbReference type="Proteomes" id="UP000800093">
    <property type="component" value="Unassembled WGS sequence"/>
</dbReference>
<sequence length="234" mass="24558">MLEVLIASLICSLAQASVLSVPDPTITKAPLFPRKDAIYGCGTYASTCSYNLLYTSVGASDPLTGYWCDQATYTGVAIFQTTPSGDSPNTPVNTPISTPISVTGPTPSPTSPPSDTNKTKNIGIIVGGVVGGIALIGCIVIAVVLLLRRNKKSSQPPPAPPHDPMMVQQAPTAYTHVPQKPQPNSTTVPYNPHMSVYYPPGVETSPGMPQAQVHVPNYGYPQGGNINELPSGRM</sequence>
<feature type="region of interest" description="Disordered" evidence="1">
    <location>
        <begin position="82"/>
        <end position="118"/>
    </location>
</feature>
<organism evidence="4 5">
    <name type="scientific">Lojkania enalia</name>
    <dbReference type="NCBI Taxonomy" id="147567"/>
    <lineage>
        <taxon>Eukaryota</taxon>
        <taxon>Fungi</taxon>
        <taxon>Dikarya</taxon>
        <taxon>Ascomycota</taxon>
        <taxon>Pezizomycotina</taxon>
        <taxon>Dothideomycetes</taxon>
        <taxon>Pleosporomycetidae</taxon>
        <taxon>Pleosporales</taxon>
        <taxon>Pleosporales incertae sedis</taxon>
        <taxon>Lojkania</taxon>
    </lineage>
</organism>
<keyword evidence="2" id="KW-0812">Transmembrane</keyword>
<feature type="transmembrane region" description="Helical" evidence="2">
    <location>
        <begin position="122"/>
        <end position="147"/>
    </location>
</feature>
<feature type="compositionally biased region" description="Low complexity" evidence="1">
    <location>
        <begin position="94"/>
        <end position="105"/>
    </location>
</feature>
<dbReference type="OrthoDB" id="3681952at2759"/>
<feature type="region of interest" description="Disordered" evidence="1">
    <location>
        <begin position="201"/>
        <end position="234"/>
    </location>
</feature>
<gene>
    <name evidence="4" type="ORF">CC78DRAFT_540003</name>
</gene>
<dbReference type="EMBL" id="ML986582">
    <property type="protein sequence ID" value="KAF2269461.1"/>
    <property type="molecule type" value="Genomic_DNA"/>
</dbReference>
<proteinExistence type="predicted"/>
<feature type="signal peptide" evidence="3">
    <location>
        <begin position="1"/>
        <end position="16"/>
    </location>
</feature>
<feature type="compositionally biased region" description="Polar residues" evidence="1">
    <location>
        <begin position="82"/>
        <end position="93"/>
    </location>
</feature>
<keyword evidence="2" id="KW-1133">Transmembrane helix</keyword>
<keyword evidence="2" id="KW-0472">Membrane</keyword>
<name>A0A9P4NA78_9PLEO</name>
<protein>
    <recommendedName>
        <fullName evidence="6">Mid2 domain-containing protein</fullName>
    </recommendedName>
</protein>
<feature type="chain" id="PRO_5040304258" description="Mid2 domain-containing protein" evidence="3">
    <location>
        <begin position="17"/>
        <end position="234"/>
    </location>
</feature>
<keyword evidence="5" id="KW-1185">Reference proteome</keyword>
<evidence type="ECO:0000313" key="5">
    <source>
        <dbReference type="Proteomes" id="UP000800093"/>
    </source>
</evidence>
<accession>A0A9P4NA78</accession>
<comment type="caution">
    <text evidence="4">The sequence shown here is derived from an EMBL/GenBank/DDBJ whole genome shotgun (WGS) entry which is preliminary data.</text>
</comment>